<evidence type="ECO:0000313" key="2">
    <source>
        <dbReference type="Proteomes" id="UP000566995"/>
    </source>
</evidence>
<protein>
    <submittedName>
        <fullName evidence="1">Uncharacterized protein</fullName>
    </submittedName>
</protein>
<dbReference type="AlphaFoldDB" id="A0A7W7KIH2"/>
<evidence type="ECO:0000313" key="1">
    <source>
        <dbReference type="EMBL" id="MBB4863366.1"/>
    </source>
</evidence>
<dbReference type="RefSeq" id="WP_184588679.1">
    <property type="nucleotide sequence ID" value="NZ_JACHLI010000006.1"/>
</dbReference>
<proteinExistence type="predicted"/>
<name>A0A7W7KIH2_PSENT</name>
<dbReference type="EMBL" id="JACHLI010000006">
    <property type="protein sequence ID" value="MBB4863366.1"/>
    <property type="molecule type" value="Genomic_DNA"/>
</dbReference>
<gene>
    <name evidence="1" type="ORF">HNP46_002213</name>
</gene>
<sequence length="87" mass="10403">MSKLTRFEPILKDEMRALWVKHRDQDIRRLLLEVEHSRRVLAEVHDHFEAIHAQYREKVGGSSVAIHQLKTLLANEWNMGRYEKRKG</sequence>
<organism evidence="1 2">
    <name type="scientific">Pseudomonas nitroreducens</name>
    <dbReference type="NCBI Taxonomy" id="46680"/>
    <lineage>
        <taxon>Bacteria</taxon>
        <taxon>Pseudomonadati</taxon>
        <taxon>Pseudomonadota</taxon>
        <taxon>Gammaproteobacteria</taxon>
        <taxon>Pseudomonadales</taxon>
        <taxon>Pseudomonadaceae</taxon>
        <taxon>Pseudomonas</taxon>
    </lineage>
</organism>
<comment type="caution">
    <text evidence="1">The sequence shown here is derived from an EMBL/GenBank/DDBJ whole genome shotgun (WGS) entry which is preliminary data.</text>
</comment>
<dbReference type="Proteomes" id="UP000566995">
    <property type="component" value="Unassembled WGS sequence"/>
</dbReference>
<reference evidence="1 2" key="1">
    <citation type="submission" date="2020-08" db="EMBL/GenBank/DDBJ databases">
        <title>Functional genomics of gut bacteria from endangered species of beetles.</title>
        <authorList>
            <person name="Carlos-Shanley C."/>
        </authorList>
    </citation>
    <scope>NUCLEOTIDE SEQUENCE [LARGE SCALE GENOMIC DNA]</scope>
    <source>
        <strain evidence="1 2">S00179</strain>
    </source>
</reference>
<accession>A0A7W7KIH2</accession>